<dbReference type="CDD" id="cd14275">
    <property type="entry name" value="UBA_EF-Ts"/>
    <property type="match status" value="1"/>
</dbReference>
<evidence type="ECO:0000256" key="1">
    <source>
        <dbReference type="ARBA" id="ARBA00005532"/>
    </source>
</evidence>
<dbReference type="Gene3D" id="1.10.8.10">
    <property type="entry name" value="DNA helicase RuvA subunit, C-terminal domain"/>
    <property type="match status" value="1"/>
</dbReference>
<dbReference type="InterPro" id="IPR036402">
    <property type="entry name" value="EF-Ts_dimer_sf"/>
</dbReference>
<dbReference type="HAMAP" id="MF_00050">
    <property type="entry name" value="EF_Ts"/>
    <property type="match status" value="1"/>
</dbReference>
<dbReference type="EMBL" id="MT117916">
    <property type="protein sequence ID" value="QJH88281.1"/>
    <property type="molecule type" value="Genomic_DNA"/>
</dbReference>
<evidence type="ECO:0000256" key="2">
    <source>
        <dbReference type="ARBA" id="ARBA00022768"/>
    </source>
</evidence>
<comment type="subcellular location">
    <subcellularLocation>
        <location evidence="5">Mitochondrion</location>
    </subcellularLocation>
    <subcellularLocation>
        <location evidence="4">Plastid</location>
        <location evidence="4">Chloroplast</location>
    </subcellularLocation>
</comment>
<accession>A0A6M3WW23</accession>
<proteinExistence type="inferred from homology"/>
<evidence type="ECO:0000256" key="5">
    <source>
        <dbReference type="HAMAP-Rule" id="MF_03135"/>
    </source>
</evidence>
<keyword evidence="7" id="KW-0934">Plastid</keyword>
<dbReference type="InterPro" id="IPR001816">
    <property type="entry name" value="Transl_elong_EFTs/EF1B"/>
</dbReference>
<dbReference type="Gene3D" id="1.10.286.20">
    <property type="match status" value="1"/>
</dbReference>
<dbReference type="InterPro" id="IPR014039">
    <property type="entry name" value="Transl_elong_EFTs/EF1B_dimer"/>
</dbReference>
<dbReference type="NCBIfam" id="TIGR00116">
    <property type="entry name" value="tsf"/>
    <property type="match status" value="1"/>
</dbReference>
<dbReference type="GO" id="GO:0009507">
    <property type="term" value="C:chloroplast"/>
    <property type="evidence" value="ECO:0007669"/>
    <property type="project" value="UniProtKB-SubCell"/>
</dbReference>
<keyword evidence="5" id="KW-0496">Mitochondrion</keyword>
<dbReference type="GO" id="GO:0003746">
    <property type="term" value="F:translation elongation factor activity"/>
    <property type="evidence" value="ECO:0007669"/>
    <property type="project" value="UniProtKB-UniRule"/>
</dbReference>
<reference evidence="7" key="1">
    <citation type="journal article" date="2020" name="J. Phycol.">
        <title>The Organelle Genomes in the Photosynthetic Red Algal Parasite Pterocladiophila hemisphaerica (Florideophyceae, Rhodophyta) Have Elevated Substitution Rates and Extreme Gene Loss in the Plastid Genome.</title>
        <authorList>
            <person name="Preuss M."/>
            <person name="Verbruggen H."/>
            <person name="Zuccarello G.C."/>
        </authorList>
    </citation>
    <scope>NUCLEOTIDE SEQUENCE</scope>
</reference>
<evidence type="ECO:0000313" key="7">
    <source>
        <dbReference type="EMBL" id="QJH88281.1"/>
    </source>
</evidence>
<dbReference type="PANTHER" id="PTHR11741:SF0">
    <property type="entry name" value="ELONGATION FACTOR TS, MITOCHONDRIAL"/>
    <property type="match status" value="1"/>
</dbReference>
<dbReference type="AlphaFoldDB" id="A0A6M3WW23"/>
<dbReference type="InterPro" id="IPR009060">
    <property type="entry name" value="UBA-like_sf"/>
</dbReference>
<dbReference type="SUPFAM" id="SSF46934">
    <property type="entry name" value="UBA-like"/>
    <property type="match status" value="1"/>
</dbReference>
<name>A0A6M3WW23_PTELU</name>
<keyword evidence="2 4" id="KW-0251">Elongation factor</keyword>
<evidence type="ECO:0000256" key="4">
    <source>
        <dbReference type="HAMAP-Rule" id="MF_00050"/>
    </source>
</evidence>
<dbReference type="Pfam" id="PF00889">
    <property type="entry name" value="EF_TS"/>
    <property type="match status" value="1"/>
</dbReference>
<sequence length="218" mass="24581">MSIQISAQSVKELRNKTGAGVMDCKKALQASKGNMSIAIESLRKKGLASADKKLLRVATEGLIESYIHIGSRVGVLVELNCETDFVAKRSEFQKLSKDIAMQIVACPSIRYIDINSIPKNIVEDETRIEFGKEDIVNKSEEIKQKIVQGRINKRLKEITLVNQPFIRNQDITIEELIKKHISLLGENIRIRRFKKFVLGEGLDKKEDNFKGEVASVIQ</sequence>
<dbReference type="GO" id="GO:0005739">
    <property type="term" value="C:mitochondrion"/>
    <property type="evidence" value="ECO:0007669"/>
    <property type="project" value="UniProtKB-SubCell"/>
</dbReference>
<evidence type="ECO:0000256" key="3">
    <source>
        <dbReference type="ARBA" id="ARBA00022917"/>
    </source>
</evidence>
<keyword evidence="7" id="KW-0150">Chloroplast</keyword>
<feature type="domain" description="Translation elongation factor EFTs/EF1B dimerisation" evidence="6">
    <location>
        <begin position="58"/>
        <end position="200"/>
    </location>
</feature>
<evidence type="ECO:0000259" key="6">
    <source>
        <dbReference type="Pfam" id="PF00889"/>
    </source>
</evidence>
<comment type="function">
    <text evidence="4">Associates with the EF-Tu.GDP complex and induces the exchange of GDP to GTP. It remains bound to the aminoacyl-tRNA.EF-Tu.GTP complex up to the GTP hydrolysis stage on the ribosome.</text>
</comment>
<comment type="similarity">
    <text evidence="1 4">Belongs to the EF-Ts family.</text>
</comment>
<dbReference type="PANTHER" id="PTHR11741">
    <property type="entry name" value="ELONGATION FACTOR TS"/>
    <property type="match status" value="1"/>
</dbReference>
<gene>
    <name evidence="4 7" type="primary">tsf</name>
</gene>
<dbReference type="Gene3D" id="3.30.479.20">
    <property type="entry name" value="Elongation factor Ts, dimerisation domain"/>
    <property type="match status" value="1"/>
</dbReference>
<dbReference type="SUPFAM" id="SSF54713">
    <property type="entry name" value="Elongation factor Ts (EF-Ts), dimerisation domain"/>
    <property type="match status" value="1"/>
</dbReference>
<geneLocation type="chloroplast" evidence="7"/>
<dbReference type="InterPro" id="IPR018101">
    <property type="entry name" value="Transl_elong_Ts_CS"/>
</dbReference>
<dbReference type="PROSITE" id="PS01127">
    <property type="entry name" value="EF_TS_2"/>
    <property type="match status" value="1"/>
</dbReference>
<protein>
    <recommendedName>
        <fullName evidence="4 5">Multifunctional fusion protein</fullName>
    </recommendedName>
    <domain>
        <recommendedName>
            <fullName evidence="4">Elongation factor Ts, chloroplastic</fullName>
            <shortName evidence="4">EF-Ts</shortName>
        </recommendedName>
    </domain>
    <domain>
        <recommendedName>
            <fullName evidence="5">Elongation factor Ts, mitochondrial</fullName>
            <shortName evidence="5">EF-TsMt</shortName>
        </recommendedName>
    </domain>
</protein>
<dbReference type="PROSITE" id="PS01126">
    <property type="entry name" value="EF_TS_1"/>
    <property type="match status" value="1"/>
</dbReference>
<organism evidence="7">
    <name type="scientific">Pterocladia lucida</name>
    <name type="common">Red seaweed</name>
    <name type="synonym">Fucus lucidus</name>
    <dbReference type="NCBI Taxonomy" id="31408"/>
    <lineage>
        <taxon>Eukaryota</taxon>
        <taxon>Rhodophyta</taxon>
        <taxon>Florideophyceae</taxon>
        <taxon>Rhodymeniophycidae</taxon>
        <taxon>Gelidiales</taxon>
        <taxon>Pterocladiaceae</taxon>
        <taxon>Pterocladia</taxon>
    </lineage>
</organism>
<dbReference type="FunFam" id="1.10.8.10:FF:000001">
    <property type="entry name" value="Elongation factor Ts"/>
    <property type="match status" value="1"/>
</dbReference>
<keyword evidence="3 4" id="KW-0648">Protein biosynthesis</keyword>